<feature type="compositionally biased region" description="Low complexity" evidence="1">
    <location>
        <begin position="12"/>
        <end position="24"/>
    </location>
</feature>
<dbReference type="Proteomes" id="UP001610631">
    <property type="component" value="Unassembled WGS sequence"/>
</dbReference>
<gene>
    <name evidence="2" type="ORF">WDV06_14980</name>
</gene>
<protein>
    <recommendedName>
        <fullName evidence="4">DUF3618 domain-containing protein</fullName>
    </recommendedName>
</protein>
<proteinExistence type="predicted"/>
<comment type="caution">
    <text evidence="2">The sequence shown here is derived from an EMBL/GenBank/DDBJ whole genome shotgun (WGS) entry which is preliminary data.</text>
</comment>
<evidence type="ECO:0000256" key="1">
    <source>
        <dbReference type="SAM" id="MobiDB-lite"/>
    </source>
</evidence>
<name>A0ABW7PDG4_9ACTN</name>
<feature type="region of interest" description="Disordered" evidence="1">
    <location>
        <begin position="1"/>
        <end position="38"/>
    </location>
</feature>
<sequence length="122" mass="11924">MTASEKSDQAKTGTARSRSSSRGSSSGGGTAPVRAADAGEAVSGTLTALPAPLAEKTQAAATALRGSLGALGPLWKAVRARKAVAAAAATGTAALAAGAYTLGHRTGLRRRGPISRLTGGRI</sequence>
<organism evidence="2 3">
    <name type="scientific">Streptomyces racemochromogenes</name>
    <dbReference type="NCBI Taxonomy" id="67353"/>
    <lineage>
        <taxon>Bacteria</taxon>
        <taxon>Bacillati</taxon>
        <taxon>Actinomycetota</taxon>
        <taxon>Actinomycetes</taxon>
        <taxon>Kitasatosporales</taxon>
        <taxon>Streptomycetaceae</taxon>
        <taxon>Streptomyces</taxon>
    </lineage>
</organism>
<evidence type="ECO:0000313" key="3">
    <source>
        <dbReference type="Proteomes" id="UP001610631"/>
    </source>
</evidence>
<evidence type="ECO:0000313" key="2">
    <source>
        <dbReference type="EMBL" id="MFH7596392.1"/>
    </source>
</evidence>
<dbReference type="RefSeq" id="WP_395510225.1">
    <property type="nucleotide sequence ID" value="NZ_JBBDHD010000031.1"/>
</dbReference>
<evidence type="ECO:0008006" key="4">
    <source>
        <dbReference type="Google" id="ProtNLM"/>
    </source>
</evidence>
<dbReference type="EMBL" id="JBBDHD010000031">
    <property type="protein sequence ID" value="MFH7596392.1"/>
    <property type="molecule type" value="Genomic_DNA"/>
</dbReference>
<reference evidence="2 3" key="1">
    <citation type="submission" date="2024-03" db="EMBL/GenBank/DDBJ databases">
        <title>Whole genome sequencing of Streptomyces racemochromogenes, to identify antimicrobial biosynthetic gene clusters.</title>
        <authorList>
            <person name="Suryawanshi P."/>
            <person name="Krishnaraj P.U."/>
            <person name="Arun Y.P."/>
            <person name="Suryawanshi M.P."/>
            <person name="Rakshit O."/>
        </authorList>
    </citation>
    <scope>NUCLEOTIDE SEQUENCE [LARGE SCALE GENOMIC DNA]</scope>
    <source>
        <strain evidence="2 3">AUDT626</strain>
    </source>
</reference>
<keyword evidence="3" id="KW-1185">Reference proteome</keyword>
<accession>A0ABW7PDG4</accession>